<evidence type="ECO:0000313" key="1">
    <source>
        <dbReference type="EMBL" id="GAA1695662.1"/>
    </source>
</evidence>
<gene>
    <name evidence="1" type="ORF">GCM10009830_49440</name>
</gene>
<reference evidence="1 2" key="1">
    <citation type="journal article" date="2019" name="Int. J. Syst. Evol. Microbiol.">
        <title>The Global Catalogue of Microorganisms (GCM) 10K type strain sequencing project: providing services to taxonomists for standard genome sequencing and annotation.</title>
        <authorList>
            <consortium name="The Broad Institute Genomics Platform"/>
            <consortium name="The Broad Institute Genome Sequencing Center for Infectious Disease"/>
            <person name="Wu L."/>
            <person name="Ma J."/>
        </authorList>
    </citation>
    <scope>NUCLEOTIDE SEQUENCE [LARGE SCALE GENOMIC DNA]</scope>
    <source>
        <strain evidence="1 2">JCM 16001</strain>
    </source>
</reference>
<protein>
    <recommendedName>
        <fullName evidence="3">DUF732 domain-containing protein</fullName>
    </recommendedName>
</protein>
<name>A0ABN2HYT7_9ACTN</name>
<dbReference type="EMBL" id="BAAAQF010000036">
    <property type="protein sequence ID" value="GAA1695662.1"/>
    <property type="molecule type" value="Genomic_DNA"/>
</dbReference>
<comment type="caution">
    <text evidence="1">The sequence shown here is derived from an EMBL/GenBank/DDBJ whole genome shotgun (WGS) entry which is preliminary data.</text>
</comment>
<organism evidence="1 2">
    <name type="scientific">Glycomyces endophyticus</name>
    <dbReference type="NCBI Taxonomy" id="480996"/>
    <lineage>
        <taxon>Bacteria</taxon>
        <taxon>Bacillati</taxon>
        <taxon>Actinomycetota</taxon>
        <taxon>Actinomycetes</taxon>
        <taxon>Glycomycetales</taxon>
        <taxon>Glycomycetaceae</taxon>
        <taxon>Glycomyces</taxon>
    </lineage>
</organism>
<keyword evidence="2" id="KW-1185">Reference proteome</keyword>
<dbReference type="Proteomes" id="UP001499851">
    <property type="component" value="Unassembled WGS sequence"/>
</dbReference>
<proteinExistence type="predicted"/>
<accession>A0ABN2HYT7</accession>
<evidence type="ECO:0000313" key="2">
    <source>
        <dbReference type="Proteomes" id="UP001499851"/>
    </source>
</evidence>
<evidence type="ECO:0008006" key="3">
    <source>
        <dbReference type="Google" id="ProtNLM"/>
    </source>
</evidence>
<sequence length="137" mass="14659">MGANMIDARLVKLFAWVIGVLMLLWLLAECLGGADEADPRNQDLDRDTEQYAADCDRAWQALDLVGEADGASVDAVVDQMATLGNEIEDPALKTLAAAYATDAQDLVAATDPDDLDEALARYQDAAAFSLALRCPIT</sequence>